<dbReference type="OrthoDB" id="5407957at2759"/>
<evidence type="ECO:0000313" key="1">
    <source>
        <dbReference type="EMBL" id="OAV97984.1"/>
    </source>
</evidence>
<dbReference type="EnsemblFungi" id="PTTG_03199-t43_1">
    <property type="protein sequence ID" value="PTTG_03199-t43_1-p1"/>
    <property type="gene ID" value="PTTG_03199"/>
</dbReference>
<evidence type="ECO:0000313" key="3">
    <source>
        <dbReference type="Proteomes" id="UP000005240"/>
    </source>
</evidence>
<evidence type="ECO:0000313" key="2">
    <source>
        <dbReference type="EnsemblFungi" id="PTTG_03199-t43_1-p1"/>
    </source>
</evidence>
<dbReference type="EMBL" id="ADAS02000010">
    <property type="protein sequence ID" value="OAV97984.1"/>
    <property type="molecule type" value="Genomic_DNA"/>
</dbReference>
<proteinExistence type="predicted"/>
<reference evidence="1" key="1">
    <citation type="submission" date="2009-11" db="EMBL/GenBank/DDBJ databases">
        <authorList>
            <consortium name="The Broad Institute Genome Sequencing Platform"/>
            <person name="Ward D."/>
            <person name="Feldgarden M."/>
            <person name="Earl A."/>
            <person name="Young S.K."/>
            <person name="Zeng Q."/>
            <person name="Koehrsen M."/>
            <person name="Alvarado L."/>
            <person name="Berlin A."/>
            <person name="Bochicchio J."/>
            <person name="Borenstein D."/>
            <person name="Chapman S.B."/>
            <person name="Chen Z."/>
            <person name="Engels R."/>
            <person name="Freedman E."/>
            <person name="Gellesch M."/>
            <person name="Goldberg J."/>
            <person name="Griggs A."/>
            <person name="Gujja S."/>
            <person name="Heilman E."/>
            <person name="Heiman D."/>
            <person name="Hepburn T."/>
            <person name="Howarth C."/>
            <person name="Jen D."/>
            <person name="Larson L."/>
            <person name="Lewis B."/>
            <person name="Mehta T."/>
            <person name="Park D."/>
            <person name="Pearson M."/>
            <person name="Roberts A."/>
            <person name="Saif S."/>
            <person name="Shea T."/>
            <person name="Shenoy N."/>
            <person name="Sisk P."/>
            <person name="Stolte C."/>
            <person name="Sykes S."/>
            <person name="Thomson T."/>
            <person name="Walk T."/>
            <person name="White J."/>
            <person name="Yandava C."/>
            <person name="Izard J."/>
            <person name="Baranova O.V."/>
            <person name="Blanton J.M."/>
            <person name="Tanner A.C."/>
            <person name="Dewhirst F.E."/>
            <person name="Haas B."/>
            <person name="Nusbaum C."/>
            <person name="Birren B."/>
        </authorList>
    </citation>
    <scope>NUCLEOTIDE SEQUENCE [LARGE SCALE GENOMIC DNA]</scope>
    <source>
        <strain evidence="1">1-1 BBBD Race 1</strain>
    </source>
</reference>
<dbReference type="VEuPathDB" id="FungiDB:PTTG_03199"/>
<dbReference type="STRING" id="630390.A0A0C4EQY8"/>
<gene>
    <name evidence="1" type="ORF">PTTG_03199</name>
</gene>
<dbReference type="PANTHER" id="PTHR31138:SF1">
    <property type="entry name" value="PDZ DOMAIN-CONTAINING PROTEIN"/>
    <property type="match status" value="1"/>
</dbReference>
<protein>
    <submittedName>
        <fullName evidence="1 2">Uncharacterized protein</fullName>
    </submittedName>
</protein>
<reference evidence="2 3" key="3">
    <citation type="journal article" date="2017" name="G3 (Bethesda)">
        <title>Comparative analysis highlights variable genome content of wheat rusts and divergence of the mating loci.</title>
        <authorList>
            <person name="Cuomo C.A."/>
            <person name="Bakkeren G."/>
            <person name="Khalil H.B."/>
            <person name="Panwar V."/>
            <person name="Joly D."/>
            <person name="Linning R."/>
            <person name="Sakthikumar S."/>
            <person name="Song X."/>
            <person name="Adiconis X."/>
            <person name="Fan L."/>
            <person name="Goldberg J.M."/>
            <person name="Levin J.Z."/>
            <person name="Young S."/>
            <person name="Zeng Q."/>
            <person name="Anikster Y."/>
            <person name="Bruce M."/>
            <person name="Wang M."/>
            <person name="Yin C."/>
            <person name="McCallum B."/>
            <person name="Szabo L.J."/>
            <person name="Hulbert S."/>
            <person name="Chen X."/>
            <person name="Fellers J.P."/>
        </authorList>
    </citation>
    <scope>NUCLEOTIDE SEQUENCE</scope>
    <source>
        <strain evidence="3">Isolate 1-1 / race 1 (BBBD)</strain>
        <strain evidence="2">isolate 1-1 / race 1 (BBBD)</strain>
    </source>
</reference>
<organism evidence="1">
    <name type="scientific">Puccinia triticina (isolate 1-1 / race 1 (BBBD))</name>
    <name type="common">Brown leaf rust fungus</name>
    <dbReference type="NCBI Taxonomy" id="630390"/>
    <lineage>
        <taxon>Eukaryota</taxon>
        <taxon>Fungi</taxon>
        <taxon>Dikarya</taxon>
        <taxon>Basidiomycota</taxon>
        <taxon>Pucciniomycotina</taxon>
        <taxon>Pucciniomycetes</taxon>
        <taxon>Pucciniales</taxon>
        <taxon>Pucciniaceae</taxon>
        <taxon>Puccinia</taxon>
    </lineage>
</organism>
<name>A0A0C4EQY8_PUCT1</name>
<dbReference type="AlphaFoldDB" id="A0A0C4EQY8"/>
<accession>A0A0C4EQY8</accession>
<sequence length="734" mass="81811">MPAQHEQFSLSFLVRAVAGLASHKLPTQAQLSKIITAILDSPLFDAGRDSQTSGADHQQPALLSSIAEFLVVFKNLTDTKNRDSQAQRLLSALVVDSHQPQLRLPTLPPSLSNPSSSSPTIFLKKLLLSSVEIPHDVNAIVQESLDLLTELFNPSKRKMTKEDDQTVDRIVSKLIKLIVHLRRSIGGLLREEIESFRVTLAEDFEGFKVNDEFREIIGLVGQCVDGFCAGEDHAPSYWHSLTAPWNQLIELFTEHKDELLAPLKKVQVVIVQMFDDSDDQLYSPRLYESLAVAVKEFQEASRLIGQPMGEILQALERIRLRIVVEDPSWPEAYQAFQRVSTELLCSTTANSKDLARHVTGGVAKATFNTLLEYIVPRLLLLINEIPSPRIEYVSPTIDAVFDPASFTSTSGFLPSSMISTTVHRLEVSQRSSEDQPGRIPGPNTLSVRPNTYQKISIVGLRVLSKNVGFYFHKKVDQDKNIVAQKLDFTNIEDEGKVDIFLGMGDQDGLSLDLELDWNYHRHLDCSSEVPRRARHAPSLQNPDGLFLIKSFKVDLKGFGVFPHDTSHPVLNWILKPGLEPYIHGKITETLQEYLLDQLTRLNNLLGKMRIRWEEVADSGRGTTWEKLWEVIKVIASGSEEAEEEDQPESTSRIDGSGFELEAEDGSYTIRIGIGQKMLPGKGLGGPGGFKERLAIIADDAGAAIDRRVTEIADGIKQATLDGERPGWQSDVFDL</sequence>
<dbReference type="Proteomes" id="UP000005240">
    <property type="component" value="Unassembled WGS sequence"/>
</dbReference>
<reference evidence="2" key="4">
    <citation type="submission" date="2025-05" db="UniProtKB">
        <authorList>
            <consortium name="EnsemblFungi"/>
        </authorList>
    </citation>
    <scope>IDENTIFICATION</scope>
    <source>
        <strain evidence="2">isolate 1-1 / race 1 (BBBD)</strain>
    </source>
</reference>
<reference evidence="1" key="2">
    <citation type="submission" date="2016-05" db="EMBL/GenBank/DDBJ databases">
        <title>Comparative analysis highlights variable genome content of wheat rusts and divergence of the mating loci.</title>
        <authorList>
            <person name="Cuomo C.A."/>
            <person name="Bakkeren G."/>
            <person name="Szabo L."/>
            <person name="Khalil H."/>
            <person name="Joly D."/>
            <person name="Goldberg J."/>
            <person name="Young S."/>
            <person name="Zeng Q."/>
            <person name="Fellers J."/>
        </authorList>
    </citation>
    <scope>NUCLEOTIDE SEQUENCE [LARGE SCALE GENOMIC DNA]</scope>
    <source>
        <strain evidence="1">1-1 BBBD Race 1</strain>
    </source>
</reference>
<keyword evidence="3" id="KW-1185">Reference proteome</keyword>
<dbReference type="PANTHER" id="PTHR31138">
    <property type="entry name" value="CHROMOSOME 19, WHOLE GENOME SHOTGUN SEQUENCE"/>
    <property type="match status" value="1"/>
</dbReference>
<dbReference type="OMA" id="WPEAYQA"/>